<proteinExistence type="inferred from homology"/>
<dbReference type="PANTHER" id="PTHR43028">
    <property type="entry name" value="3'(2'),5'-BISPHOSPHATE NUCLEOTIDASE 1"/>
    <property type="match status" value="1"/>
</dbReference>
<protein>
    <recommendedName>
        <fullName evidence="8">3'(2'),5'-bisphosphate nucleotidase 1</fullName>
        <ecNumber evidence="15">3.1.3.57</ecNumber>
        <ecNumber evidence="3">3.1.3.7</ecNumber>
    </recommendedName>
    <alternativeName>
        <fullName evidence="16">3'-phosphoadenosine 5'-phosphate phosphatase</fullName>
    </alternativeName>
    <alternativeName>
        <fullName evidence="9">Bisphosphate 3'-nucleotidase 1</fullName>
    </alternativeName>
    <alternativeName>
        <fullName evidence="17">Inositol-polyphosphate 1-phosphatase</fullName>
    </alternativeName>
</protein>
<feature type="binding site" evidence="18">
    <location>
        <position position="234"/>
    </location>
    <ligand>
        <name>Mg(2+)</name>
        <dbReference type="ChEBI" id="CHEBI:18420"/>
        <label>1</label>
        <note>catalytic</note>
    </ligand>
</feature>
<dbReference type="FunFam" id="3.40.190.80:FF:000006">
    <property type="entry name" value="Bisphosphate nucleotidase 1"/>
    <property type="match status" value="1"/>
</dbReference>
<evidence type="ECO:0000256" key="13">
    <source>
        <dbReference type="ARBA" id="ARBA00044479"/>
    </source>
</evidence>
<comment type="caution">
    <text evidence="19">The sequence shown here is derived from an EMBL/GenBank/DDBJ whole genome shotgun (WGS) entry which is preliminary data.</text>
</comment>
<evidence type="ECO:0000256" key="12">
    <source>
        <dbReference type="ARBA" id="ARBA00044478"/>
    </source>
</evidence>
<keyword evidence="6" id="KW-0378">Hydrolase</keyword>
<evidence type="ECO:0000256" key="17">
    <source>
        <dbReference type="ARBA" id="ARBA00044554"/>
    </source>
</evidence>
<feature type="binding site" evidence="18">
    <location>
        <position position="363"/>
    </location>
    <ligand>
        <name>Mg(2+)</name>
        <dbReference type="ChEBI" id="CHEBI:18420"/>
        <label>1</label>
        <note>catalytic</note>
    </ligand>
</feature>
<dbReference type="EMBL" id="JYDV01000033">
    <property type="protein sequence ID" value="KRZ39687.1"/>
    <property type="molecule type" value="Genomic_DNA"/>
</dbReference>
<reference evidence="19 20" key="1">
    <citation type="submission" date="2015-01" db="EMBL/GenBank/DDBJ databases">
        <title>Evolution of Trichinella species and genotypes.</title>
        <authorList>
            <person name="Korhonen P.K."/>
            <person name="Edoardo P."/>
            <person name="Giuseppe L.R."/>
            <person name="Gasser R.B."/>
        </authorList>
    </citation>
    <scope>NUCLEOTIDE SEQUENCE [LARGE SCALE GENOMIC DNA]</scope>
    <source>
        <strain evidence="19">ISS176</strain>
    </source>
</reference>
<organism evidence="19 20">
    <name type="scientific">Trichinella pseudospiralis</name>
    <name type="common">Parasitic roundworm</name>
    <dbReference type="NCBI Taxonomy" id="6337"/>
    <lineage>
        <taxon>Eukaryota</taxon>
        <taxon>Metazoa</taxon>
        <taxon>Ecdysozoa</taxon>
        <taxon>Nematoda</taxon>
        <taxon>Enoplea</taxon>
        <taxon>Dorylaimia</taxon>
        <taxon>Trichinellida</taxon>
        <taxon>Trichinellidae</taxon>
        <taxon>Trichinella</taxon>
    </lineage>
</organism>
<keyword evidence="4" id="KW-0452">Lithium</keyword>
<dbReference type="FunFam" id="3.30.540.10:FF:000012">
    <property type="entry name" value="Blast:Putative inositol monophosphatase 3"/>
    <property type="match status" value="1"/>
</dbReference>
<keyword evidence="5 18" id="KW-0479">Metal-binding</keyword>
<evidence type="ECO:0000256" key="7">
    <source>
        <dbReference type="ARBA" id="ARBA00022842"/>
    </source>
</evidence>
<comment type="catalytic activity">
    <reaction evidence="12">
        <text>1D-myo-inositol 1,4-bisphosphate + H2O = 1D-myo-inositol 4-phosphate + phosphate</text>
        <dbReference type="Rhea" id="RHEA:15553"/>
        <dbReference type="ChEBI" id="CHEBI:15377"/>
        <dbReference type="ChEBI" id="CHEBI:43474"/>
        <dbReference type="ChEBI" id="CHEBI:58282"/>
        <dbReference type="ChEBI" id="CHEBI:58469"/>
        <dbReference type="EC" id="3.1.3.57"/>
    </reaction>
    <physiologicalReaction direction="left-to-right" evidence="12">
        <dbReference type="Rhea" id="RHEA:15554"/>
    </physiologicalReaction>
</comment>
<evidence type="ECO:0000256" key="6">
    <source>
        <dbReference type="ARBA" id="ARBA00022801"/>
    </source>
</evidence>
<evidence type="ECO:0000256" key="8">
    <source>
        <dbReference type="ARBA" id="ARBA00040342"/>
    </source>
</evidence>
<feature type="non-terminal residue" evidence="19">
    <location>
        <position position="420"/>
    </location>
</feature>
<comment type="cofactor">
    <cofactor evidence="1 18">
        <name>Mg(2+)</name>
        <dbReference type="ChEBI" id="CHEBI:18420"/>
    </cofactor>
</comment>
<feature type="binding site" evidence="18">
    <location>
        <position position="185"/>
    </location>
    <ligand>
        <name>Mg(2+)</name>
        <dbReference type="ChEBI" id="CHEBI:18420"/>
        <label>1</label>
        <note>catalytic</note>
    </ligand>
</feature>
<dbReference type="InterPro" id="IPR020583">
    <property type="entry name" value="Inositol_monoP_metal-BS"/>
</dbReference>
<dbReference type="Pfam" id="PF00459">
    <property type="entry name" value="Inositol_P"/>
    <property type="match status" value="1"/>
</dbReference>
<dbReference type="Proteomes" id="UP000054826">
    <property type="component" value="Unassembled WGS sequence"/>
</dbReference>
<dbReference type="PROSITE" id="PS00630">
    <property type="entry name" value="IMP_2"/>
    <property type="match status" value="1"/>
</dbReference>
<sequence length="420" mass="46313">MFNFCKQNVSENGCWSQKRENMFKARIILAKIWCIVCRINYAKPATPPKRQADFQQSNPHSSVAMIDLNNSTSGRTSIHSTTESLVVCFLGSSALRSFALIPFHRRSFVMQSCWEKACPLLQVLSSAVMSAENAGRLVRRTRGQDMDILEKGYRDLQTKADRFSEISIVSSLRMKFQTNLRIIAEEGLTVDSDVPASFIESGVCNDVLALEDELDAQLKNASLNEFTVWIDPLDGTYEFAHGLLSHATIMIGISLSTKPVAGVIHQPFVSDVADTLDDVGRTVWAVKSVDRIFGDLKVKPPPNDKRIVVTTRSHGNPNLEKILEIFQPAEVIRVGGAGHKVLMLIEGEAHAYVFPGSGTKKWDTCAAECILSAAGGRMTDLCGNEIDYSNNVNVNNLQGILATAPTVDHEKYASFSNQNL</sequence>
<comment type="catalytic activity">
    <reaction evidence="11">
        <text>adenosine 2',5'-bisphosphate + H2O = AMP + phosphate</text>
        <dbReference type="Rhea" id="RHEA:77643"/>
        <dbReference type="ChEBI" id="CHEBI:15377"/>
        <dbReference type="ChEBI" id="CHEBI:43474"/>
        <dbReference type="ChEBI" id="CHEBI:194156"/>
        <dbReference type="ChEBI" id="CHEBI:456215"/>
        <dbReference type="EC" id="3.1.3.7"/>
    </reaction>
    <physiologicalReaction direction="left-to-right" evidence="11">
        <dbReference type="Rhea" id="RHEA:77644"/>
    </physiologicalReaction>
</comment>
<evidence type="ECO:0000256" key="1">
    <source>
        <dbReference type="ARBA" id="ARBA00001946"/>
    </source>
</evidence>
<dbReference type="InterPro" id="IPR020550">
    <property type="entry name" value="Inositol_monophosphatase_CS"/>
</dbReference>
<accession>A0A0V1JXH7</accession>
<evidence type="ECO:0000256" key="10">
    <source>
        <dbReference type="ARBA" id="ARBA00044465"/>
    </source>
</evidence>
<evidence type="ECO:0000256" key="3">
    <source>
        <dbReference type="ARBA" id="ARBA00012633"/>
    </source>
</evidence>
<evidence type="ECO:0000256" key="18">
    <source>
        <dbReference type="PIRSR" id="PIRSR600760-2"/>
    </source>
</evidence>
<dbReference type="PRINTS" id="PR00377">
    <property type="entry name" value="IMPHPHTASES"/>
</dbReference>
<dbReference type="PROSITE" id="PS00629">
    <property type="entry name" value="IMP_1"/>
    <property type="match status" value="1"/>
</dbReference>
<dbReference type="EC" id="3.1.3.7" evidence="3"/>
<dbReference type="GO" id="GO:0005737">
    <property type="term" value="C:cytoplasm"/>
    <property type="evidence" value="ECO:0007669"/>
    <property type="project" value="UniProtKB-ARBA"/>
</dbReference>
<evidence type="ECO:0000256" key="9">
    <source>
        <dbReference type="ARBA" id="ARBA00041815"/>
    </source>
</evidence>
<evidence type="ECO:0000256" key="2">
    <source>
        <dbReference type="ARBA" id="ARBA00009759"/>
    </source>
</evidence>
<dbReference type="EC" id="3.1.3.57" evidence="15"/>
<evidence type="ECO:0000313" key="20">
    <source>
        <dbReference type="Proteomes" id="UP000054826"/>
    </source>
</evidence>
<evidence type="ECO:0000256" key="14">
    <source>
        <dbReference type="ARBA" id="ARBA00044484"/>
    </source>
</evidence>
<feature type="binding site" evidence="18">
    <location>
        <position position="231"/>
    </location>
    <ligand>
        <name>Mg(2+)</name>
        <dbReference type="ChEBI" id="CHEBI:18420"/>
        <label>1</label>
        <note>catalytic</note>
    </ligand>
</feature>
<comment type="catalytic activity">
    <reaction evidence="14">
        <text>3'-phosphoadenylyl sulfate + H2O = adenosine 5'-phosphosulfate + phosphate</text>
        <dbReference type="Rhea" id="RHEA:77639"/>
        <dbReference type="ChEBI" id="CHEBI:15377"/>
        <dbReference type="ChEBI" id="CHEBI:43474"/>
        <dbReference type="ChEBI" id="CHEBI:58243"/>
        <dbReference type="ChEBI" id="CHEBI:58339"/>
        <dbReference type="EC" id="3.1.3.7"/>
    </reaction>
    <physiologicalReaction direction="left-to-right" evidence="14">
        <dbReference type="Rhea" id="RHEA:77640"/>
    </physiologicalReaction>
</comment>
<dbReference type="GO" id="GO:0004441">
    <property type="term" value="F:inositol-1,4-bisphosphate 1-phosphatase activity"/>
    <property type="evidence" value="ECO:0007669"/>
    <property type="project" value="UniProtKB-EC"/>
</dbReference>
<dbReference type="GO" id="GO:0046854">
    <property type="term" value="P:phosphatidylinositol phosphate biosynthetic process"/>
    <property type="evidence" value="ECO:0007669"/>
    <property type="project" value="InterPro"/>
</dbReference>
<evidence type="ECO:0000256" key="15">
    <source>
        <dbReference type="ARBA" id="ARBA00044519"/>
    </source>
</evidence>
<dbReference type="GO" id="GO:0008441">
    <property type="term" value="F:3'(2'),5'-bisphosphate nucleotidase activity"/>
    <property type="evidence" value="ECO:0007669"/>
    <property type="project" value="UniProtKB-EC"/>
</dbReference>
<keyword evidence="7 18" id="KW-0460">Magnesium</keyword>
<evidence type="ECO:0000256" key="5">
    <source>
        <dbReference type="ARBA" id="ARBA00022723"/>
    </source>
</evidence>
<dbReference type="Gene3D" id="3.30.540.10">
    <property type="entry name" value="Fructose-1,6-Bisphosphatase, subunit A, domain 1"/>
    <property type="match status" value="1"/>
</dbReference>
<evidence type="ECO:0000256" key="11">
    <source>
        <dbReference type="ARBA" id="ARBA00044466"/>
    </source>
</evidence>
<comment type="similarity">
    <text evidence="2">Belongs to the inositol monophosphatase superfamily.</text>
</comment>
<comment type="catalytic activity">
    <reaction evidence="13">
        <text>adenosine 3',5'-bisphosphate + H2O = AMP + phosphate</text>
        <dbReference type="Rhea" id="RHEA:10040"/>
        <dbReference type="ChEBI" id="CHEBI:15377"/>
        <dbReference type="ChEBI" id="CHEBI:43474"/>
        <dbReference type="ChEBI" id="CHEBI:58343"/>
        <dbReference type="ChEBI" id="CHEBI:456215"/>
        <dbReference type="EC" id="3.1.3.7"/>
    </reaction>
    <physiologicalReaction direction="left-to-right" evidence="13">
        <dbReference type="Rhea" id="RHEA:10041"/>
    </physiologicalReaction>
</comment>
<comment type="catalytic activity">
    <reaction evidence="10">
        <text>1D-myo-inositol 1,3,4-trisphosphate + H2O = 1D-myo-inositol 3,4-bisphosphate + phosphate</text>
        <dbReference type="Rhea" id="RHEA:70319"/>
        <dbReference type="ChEBI" id="CHEBI:15377"/>
        <dbReference type="ChEBI" id="CHEBI:43474"/>
        <dbReference type="ChEBI" id="CHEBI:58414"/>
        <dbReference type="ChEBI" id="CHEBI:83241"/>
    </reaction>
    <physiologicalReaction direction="left-to-right" evidence="10">
        <dbReference type="Rhea" id="RHEA:70320"/>
    </physiologicalReaction>
</comment>
<feature type="binding site" evidence="18">
    <location>
        <position position="233"/>
    </location>
    <ligand>
        <name>Mg(2+)</name>
        <dbReference type="ChEBI" id="CHEBI:18420"/>
        <label>1</label>
        <note>catalytic</note>
    </ligand>
</feature>
<dbReference type="InterPro" id="IPR050725">
    <property type="entry name" value="CysQ/Inositol_MonoPase"/>
</dbReference>
<dbReference type="InterPro" id="IPR000760">
    <property type="entry name" value="Inositol_monophosphatase-like"/>
</dbReference>
<dbReference type="AlphaFoldDB" id="A0A0V1JXH7"/>
<dbReference type="SUPFAM" id="SSF56655">
    <property type="entry name" value="Carbohydrate phosphatase"/>
    <property type="match status" value="1"/>
</dbReference>
<dbReference type="GO" id="GO:0046872">
    <property type="term" value="F:metal ion binding"/>
    <property type="evidence" value="ECO:0007669"/>
    <property type="project" value="UniProtKB-KW"/>
</dbReference>
<evidence type="ECO:0000256" key="16">
    <source>
        <dbReference type="ARBA" id="ARBA00044544"/>
    </source>
</evidence>
<dbReference type="Gene3D" id="3.40.190.80">
    <property type="match status" value="1"/>
</dbReference>
<dbReference type="PANTHER" id="PTHR43028:SF5">
    <property type="entry name" value="3'(2'),5'-BISPHOSPHATE NUCLEOTIDASE 1"/>
    <property type="match status" value="1"/>
</dbReference>
<gene>
    <name evidence="19" type="primary">BPNT1</name>
    <name evidence="19" type="ORF">T4C_5532</name>
</gene>
<name>A0A0V1JXH7_TRIPS</name>
<evidence type="ECO:0000256" key="4">
    <source>
        <dbReference type="ARBA" id="ARBA00022671"/>
    </source>
</evidence>
<evidence type="ECO:0000313" key="19">
    <source>
        <dbReference type="EMBL" id="KRZ39687.1"/>
    </source>
</evidence>